<protein>
    <submittedName>
        <fullName evidence="1">Uncharacterized protein</fullName>
    </submittedName>
</protein>
<dbReference type="EMBL" id="JH712374">
    <property type="protein sequence ID" value="EFO18570.1"/>
    <property type="molecule type" value="Genomic_DNA"/>
</dbReference>
<organism evidence="1">
    <name type="scientific">Loa loa</name>
    <name type="common">Eye worm</name>
    <name type="synonym">Filaria loa</name>
    <dbReference type="NCBI Taxonomy" id="7209"/>
    <lineage>
        <taxon>Eukaryota</taxon>
        <taxon>Metazoa</taxon>
        <taxon>Ecdysozoa</taxon>
        <taxon>Nematoda</taxon>
        <taxon>Chromadorea</taxon>
        <taxon>Rhabditida</taxon>
        <taxon>Spirurina</taxon>
        <taxon>Spiruromorpha</taxon>
        <taxon>Filarioidea</taxon>
        <taxon>Onchocercidae</taxon>
        <taxon>Loa</taxon>
    </lineage>
</organism>
<proteinExistence type="predicted"/>
<dbReference type="CTD" id="9947366"/>
<dbReference type="GeneID" id="9947366"/>
<dbReference type="InParanoid" id="A0A1S0TQS7"/>
<accession>A0A1S0TQS7</accession>
<sequence length="54" mass="6219">MADDDDACDDDDNNDMAMMTAERNLDYEGNDDHKIAMVIYDEHYDNDDNSTVKI</sequence>
<reference evidence="1" key="1">
    <citation type="submission" date="2012-04" db="EMBL/GenBank/DDBJ databases">
        <title>The Genome Sequence of Loa loa.</title>
        <authorList>
            <consortium name="The Broad Institute Genome Sequencing Platform"/>
            <consortium name="Broad Institute Genome Sequencing Center for Infectious Disease"/>
            <person name="Nutman T.B."/>
            <person name="Fink D.L."/>
            <person name="Russ C."/>
            <person name="Young S."/>
            <person name="Zeng Q."/>
            <person name="Gargeya S."/>
            <person name="Alvarado L."/>
            <person name="Berlin A."/>
            <person name="Chapman S.B."/>
            <person name="Chen Z."/>
            <person name="Freedman E."/>
            <person name="Gellesch M."/>
            <person name="Goldberg J."/>
            <person name="Griggs A."/>
            <person name="Gujja S."/>
            <person name="Heilman E.R."/>
            <person name="Heiman D."/>
            <person name="Howarth C."/>
            <person name="Mehta T."/>
            <person name="Neiman D."/>
            <person name="Pearson M."/>
            <person name="Roberts A."/>
            <person name="Saif S."/>
            <person name="Shea T."/>
            <person name="Shenoy N."/>
            <person name="Sisk P."/>
            <person name="Stolte C."/>
            <person name="Sykes S."/>
            <person name="White J."/>
            <person name="Yandava C."/>
            <person name="Haas B."/>
            <person name="Henn M.R."/>
            <person name="Nusbaum C."/>
            <person name="Birren B."/>
        </authorList>
    </citation>
    <scope>NUCLEOTIDE SEQUENCE [LARGE SCALE GENOMIC DNA]</scope>
</reference>
<gene>
    <name evidence="1" type="ORF">LOAG_09926</name>
</gene>
<dbReference type="RefSeq" id="XP_003145501.1">
    <property type="nucleotide sequence ID" value="XM_003145453.1"/>
</dbReference>
<dbReference type="AlphaFoldDB" id="A0A1S0TQS7"/>
<name>A0A1S0TQS7_LOALO</name>
<evidence type="ECO:0000313" key="1">
    <source>
        <dbReference type="EMBL" id="EFO18570.1"/>
    </source>
</evidence>
<feature type="non-terminal residue" evidence="1">
    <location>
        <position position="54"/>
    </location>
</feature>
<dbReference type="KEGG" id="loa:LOAG_09926"/>